<evidence type="ECO:0000313" key="1">
    <source>
        <dbReference type="EMBL" id="QCI25326.1"/>
    </source>
</evidence>
<protein>
    <recommendedName>
        <fullName evidence="3">Lipoprotein</fullName>
    </recommendedName>
</protein>
<evidence type="ECO:0008006" key="3">
    <source>
        <dbReference type="Google" id="ProtNLM"/>
    </source>
</evidence>
<dbReference type="Proteomes" id="UP000298585">
    <property type="component" value="Chromosome"/>
</dbReference>
<dbReference type="OrthoDB" id="6554624at2"/>
<dbReference type="AlphaFoldDB" id="A0A4D6Y6E8"/>
<reference evidence="1 2" key="1">
    <citation type="submission" date="2018-12" db="EMBL/GenBank/DDBJ databases">
        <authorList>
            <person name="Chong R.A."/>
        </authorList>
    </citation>
    <scope>NUCLEOTIDE SEQUENCE [LARGE SCALE GENOMIC DNA]</scope>
    <source>
        <strain evidence="1 2">Sav</strain>
    </source>
</reference>
<reference evidence="1 2" key="2">
    <citation type="submission" date="2019-05" db="EMBL/GenBank/DDBJ databases">
        <title>Genome evolution of the obligate endosymbiont Buchnera aphidicola.</title>
        <authorList>
            <person name="Moran N.A."/>
        </authorList>
    </citation>
    <scope>NUCLEOTIDE SEQUENCE [LARGE SCALE GENOMIC DNA]</scope>
    <source>
        <strain evidence="1 2">Sav</strain>
    </source>
</reference>
<proteinExistence type="predicted"/>
<accession>A0A4D6Y6E8</accession>
<dbReference type="RefSeq" id="WP_158338025.1">
    <property type="nucleotide sequence ID" value="NZ_CP034855.1"/>
</dbReference>
<evidence type="ECO:0000313" key="2">
    <source>
        <dbReference type="Proteomes" id="UP000298585"/>
    </source>
</evidence>
<name>A0A4D6Y6E8_9GAMM</name>
<organism evidence="1 2">
    <name type="scientific">Buchnera aphidicola</name>
    <name type="common">Sitobion avenae</name>
    <dbReference type="NCBI Taxonomy" id="571428"/>
    <lineage>
        <taxon>Bacteria</taxon>
        <taxon>Pseudomonadati</taxon>
        <taxon>Pseudomonadota</taxon>
        <taxon>Gammaproteobacteria</taxon>
        <taxon>Enterobacterales</taxon>
        <taxon>Erwiniaceae</taxon>
        <taxon>Buchnera</taxon>
    </lineage>
</organism>
<dbReference type="PROSITE" id="PS51257">
    <property type="entry name" value="PROKAR_LIPOPROTEIN"/>
    <property type="match status" value="1"/>
</dbReference>
<dbReference type="EMBL" id="CP034855">
    <property type="protein sequence ID" value="QCI25326.1"/>
    <property type="molecule type" value="Genomic_DNA"/>
</dbReference>
<gene>
    <name evidence="1" type="ORF">D9V77_00475</name>
</gene>
<sequence>MPILKHYKKFLKIIITFQMLNTLFITSCTLKDFKRSQSVNSDNIRHQFRKLIIPEGINIPDENKDYSIPYTDKDLEKKDFDIFPPA</sequence>